<name>A0A1W2FJ80_KIBAR</name>
<evidence type="ECO:0000313" key="1">
    <source>
        <dbReference type="EMBL" id="SMD21732.1"/>
    </source>
</evidence>
<gene>
    <name evidence="1" type="ORF">SAMN05661093_07016</name>
</gene>
<evidence type="ECO:0000313" key="2">
    <source>
        <dbReference type="Proteomes" id="UP000192674"/>
    </source>
</evidence>
<reference evidence="1 2" key="1">
    <citation type="submission" date="2017-04" db="EMBL/GenBank/DDBJ databases">
        <authorList>
            <person name="Afonso C.L."/>
            <person name="Miller P.J."/>
            <person name="Scott M.A."/>
            <person name="Spackman E."/>
            <person name="Goraichik I."/>
            <person name="Dimitrov K.M."/>
            <person name="Suarez D.L."/>
            <person name="Swayne D.E."/>
        </authorList>
    </citation>
    <scope>NUCLEOTIDE SEQUENCE [LARGE SCALE GENOMIC DNA]</scope>
    <source>
        <strain evidence="1 2">DSM 43828</strain>
    </source>
</reference>
<proteinExistence type="predicted"/>
<organism evidence="1 2">
    <name type="scientific">Kibdelosporangium aridum</name>
    <dbReference type="NCBI Taxonomy" id="2030"/>
    <lineage>
        <taxon>Bacteria</taxon>
        <taxon>Bacillati</taxon>
        <taxon>Actinomycetota</taxon>
        <taxon>Actinomycetes</taxon>
        <taxon>Pseudonocardiales</taxon>
        <taxon>Pseudonocardiaceae</taxon>
        <taxon>Kibdelosporangium</taxon>
    </lineage>
</organism>
<protein>
    <submittedName>
        <fullName evidence="1">Uncharacterized protein</fullName>
    </submittedName>
</protein>
<dbReference type="AlphaFoldDB" id="A0A1W2FJ80"/>
<keyword evidence="2" id="KW-1185">Reference proteome</keyword>
<sequence length="107" mass="11804">MSPTTEQSIADTLPDSYDADFNTAVAEMVADQAPRVFAVVLEYGEQVEAEIAAWGMALDDYAYMTTADGKTQYLLAEPDNALRYVRNRTNITPHLVWATPSELAAQE</sequence>
<dbReference type="Proteomes" id="UP000192674">
    <property type="component" value="Unassembled WGS sequence"/>
</dbReference>
<dbReference type="EMBL" id="FWXV01000007">
    <property type="protein sequence ID" value="SMD21732.1"/>
    <property type="molecule type" value="Genomic_DNA"/>
</dbReference>
<accession>A0A1W2FJ80</accession>
<dbReference type="OrthoDB" id="3691784at2"/>
<dbReference type="RefSeq" id="WP_084430942.1">
    <property type="nucleotide sequence ID" value="NZ_FWXV01000007.1"/>
</dbReference>